<dbReference type="OrthoDB" id="6435878at2759"/>
<protein>
    <recommendedName>
        <fullName evidence="4">Peptidase aspartic putative domain-containing protein</fullName>
    </recommendedName>
</protein>
<dbReference type="AlphaFoldDB" id="A0A4Y2GKP0"/>
<reference evidence="2 3" key="1">
    <citation type="journal article" date="2019" name="Sci. Rep.">
        <title>Orb-weaving spider Araneus ventricosus genome elucidates the spidroin gene catalogue.</title>
        <authorList>
            <person name="Kono N."/>
            <person name="Nakamura H."/>
            <person name="Ohtoshi R."/>
            <person name="Moran D.A.P."/>
            <person name="Shinohara A."/>
            <person name="Yoshida Y."/>
            <person name="Fujiwara M."/>
            <person name="Mori M."/>
            <person name="Tomita M."/>
            <person name="Arakawa K."/>
        </authorList>
    </citation>
    <scope>NUCLEOTIDE SEQUENCE [LARGE SCALE GENOMIC DNA]</scope>
</reference>
<evidence type="ECO:0000256" key="1">
    <source>
        <dbReference type="SAM" id="Coils"/>
    </source>
</evidence>
<dbReference type="EMBL" id="BGPR01001457">
    <property type="protein sequence ID" value="GBM54412.1"/>
    <property type="molecule type" value="Genomic_DNA"/>
</dbReference>
<sequence>MAKTDDQKVIILISDEYKGDPDFVKGILEKAVTDRKLQEEKELEKMNKKQEQEFELEKLKQQEFELKRIKLKQLNVNFTCNFEVLDQAVICENVLPVSEGPWLDKLKDLGVILTDTHICSKPMQVLIGGDIMGRLLTGKRKLLSSGLVAVETHLGWILMGKVLQVNTERVNLAMTVASLFVKEAEISDFWRLDVIGIKDPMEKISKHETDLKTKEHFKGTVKFNQDNRYEVCLPWTDDSSPLPDNFNLAKKRLEVITEKFLSQLEI</sequence>
<comment type="caution">
    <text evidence="2">The sequence shown here is derived from an EMBL/GenBank/DDBJ whole genome shotgun (WGS) entry which is preliminary data.</text>
</comment>
<gene>
    <name evidence="2" type="ORF">AVEN_83014_1</name>
</gene>
<keyword evidence="1" id="KW-0175">Coiled coil</keyword>
<accession>A0A4Y2GKP0</accession>
<evidence type="ECO:0000313" key="2">
    <source>
        <dbReference type="EMBL" id="GBM54412.1"/>
    </source>
</evidence>
<feature type="coiled-coil region" evidence="1">
    <location>
        <begin position="29"/>
        <end position="62"/>
    </location>
</feature>
<keyword evidence="3" id="KW-1185">Reference proteome</keyword>
<dbReference type="Proteomes" id="UP000499080">
    <property type="component" value="Unassembled WGS sequence"/>
</dbReference>
<organism evidence="2 3">
    <name type="scientific">Araneus ventricosus</name>
    <name type="common">Orbweaver spider</name>
    <name type="synonym">Epeira ventricosa</name>
    <dbReference type="NCBI Taxonomy" id="182803"/>
    <lineage>
        <taxon>Eukaryota</taxon>
        <taxon>Metazoa</taxon>
        <taxon>Ecdysozoa</taxon>
        <taxon>Arthropoda</taxon>
        <taxon>Chelicerata</taxon>
        <taxon>Arachnida</taxon>
        <taxon>Araneae</taxon>
        <taxon>Araneomorphae</taxon>
        <taxon>Entelegynae</taxon>
        <taxon>Araneoidea</taxon>
        <taxon>Araneidae</taxon>
        <taxon>Araneus</taxon>
    </lineage>
</organism>
<evidence type="ECO:0000313" key="3">
    <source>
        <dbReference type="Proteomes" id="UP000499080"/>
    </source>
</evidence>
<name>A0A4Y2GKP0_ARAVE</name>
<evidence type="ECO:0008006" key="4">
    <source>
        <dbReference type="Google" id="ProtNLM"/>
    </source>
</evidence>
<proteinExistence type="predicted"/>